<dbReference type="GO" id="GO:0016779">
    <property type="term" value="F:nucleotidyltransferase activity"/>
    <property type="evidence" value="ECO:0007669"/>
    <property type="project" value="UniProtKB-KW"/>
</dbReference>
<evidence type="ECO:0000256" key="2">
    <source>
        <dbReference type="ARBA" id="ARBA00009558"/>
    </source>
</evidence>
<evidence type="ECO:0000256" key="6">
    <source>
        <dbReference type="ARBA" id="ARBA00022679"/>
    </source>
</evidence>
<dbReference type="PANTHER" id="PTHR10339:SF25">
    <property type="entry name" value="SECRETED EXOENZYME S"/>
    <property type="match status" value="1"/>
</dbReference>
<dbReference type="InterPro" id="IPR050999">
    <property type="entry name" value="ADP-ribosyltransferase_ARG"/>
</dbReference>
<feature type="region of interest" description="Disordered" evidence="11">
    <location>
        <begin position="397"/>
        <end position="417"/>
    </location>
</feature>
<keyword evidence="7" id="KW-0548">Nucleotidyltransferase</keyword>
<dbReference type="EC" id="2.4.2.31" evidence="10"/>
<comment type="subcellular location">
    <subcellularLocation>
        <location evidence="1">Secreted</location>
    </subcellularLocation>
</comment>
<dbReference type="Pfam" id="PF01129">
    <property type="entry name" value="ART"/>
    <property type="match status" value="1"/>
</dbReference>
<dbReference type="SUPFAM" id="SSF56399">
    <property type="entry name" value="ADP-ribosylation"/>
    <property type="match status" value="1"/>
</dbReference>
<comment type="similarity">
    <text evidence="2 10">Belongs to the Arg-specific ADP-ribosyltransferase family.</text>
</comment>
<comment type="catalytic activity">
    <reaction evidence="9 10">
        <text>L-arginyl-[protein] + NAD(+) = N(omega)-(ADP-D-ribosyl)-L-arginyl-[protein] + nicotinamide + H(+)</text>
        <dbReference type="Rhea" id="RHEA:19149"/>
        <dbReference type="Rhea" id="RHEA-COMP:10532"/>
        <dbReference type="Rhea" id="RHEA-COMP:15087"/>
        <dbReference type="ChEBI" id="CHEBI:15378"/>
        <dbReference type="ChEBI" id="CHEBI:17154"/>
        <dbReference type="ChEBI" id="CHEBI:29965"/>
        <dbReference type="ChEBI" id="CHEBI:57540"/>
        <dbReference type="ChEBI" id="CHEBI:142554"/>
        <dbReference type="EC" id="2.4.2.31"/>
    </reaction>
</comment>
<feature type="region of interest" description="Disordered" evidence="11">
    <location>
        <begin position="1"/>
        <end position="39"/>
    </location>
</feature>
<keyword evidence="5 10" id="KW-0328">Glycosyltransferase</keyword>
<dbReference type="Gene3D" id="3.90.176.10">
    <property type="entry name" value="Toxin ADP-ribosyltransferase, Chain A, domain 1"/>
    <property type="match status" value="1"/>
</dbReference>
<reference evidence="12" key="1">
    <citation type="submission" date="2020-06" db="EMBL/GenBank/DDBJ databases">
        <authorList>
            <consortium name="Plant Systems Biology data submission"/>
        </authorList>
    </citation>
    <scope>NUCLEOTIDE SEQUENCE</scope>
    <source>
        <strain evidence="12">D6</strain>
    </source>
</reference>
<sequence length="417" mass="46993">MTTRAMTRSSPPLDHGGVLTRSMSRRRQVSPTVTMTTTQQQPTFGITRRGTYCKRCIKMGRYCYQHVHQDPSSCLPCNNNNSQQQSTPVVLQTEDDTVDITMEVPQQQQQPVVDDRIPKTALHQALFQPQQQKLARIRKTFVFSELLQKSREQAAKQLREAFLKKRDACLKELVVSISQQRRSKAFIYSQKTALKDYTGKGYEAMNAALRQMTIDGCVNCIKKGDDWVPVDKKGLVKKVAPDYSGVAFQKGARKADKKDVEGRIQHLLRGLSDRKTLPVYQGTVYRGSKWRAEWSYEMQTGAIFADRGFLSTSTDDNIAKNFKANANGDGVFFEIVSKTGQLISGSSKHEHEAEVLFRPNTMFRILSVDGPIQPNSPPLGSRYNTTKQTVLRLEPIQPTNRPPIGVDTTNKQASAWS</sequence>
<keyword evidence="10" id="KW-0521">NADP</keyword>
<dbReference type="Proteomes" id="UP001153069">
    <property type="component" value="Unassembled WGS sequence"/>
</dbReference>
<feature type="compositionally biased region" description="Low complexity" evidence="11">
    <location>
        <begin position="29"/>
        <end position="39"/>
    </location>
</feature>
<keyword evidence="10" id="KW-0520">NAD</keyword>
<keyword evidence="6 10" id="KW-0808">Transferase</keyword>
<dbReference type="OrthoDB" id="57189at2759"/>
<protein>
    <recommendedName>
        <fullName evidence="10">NAD(P)(+)--arginine ADP-ribosyltransferase</fullName>
        <ecNumber evidence="10">2.4.2.31</ecNumber>
    </recommendedName>
    <alternativeName>
        <fullName evidence="10">Mono(ADP-ribosyl)transferase</fullName>
    </alternativeName>
</protein>
<dbReference type="GO" id="GO:0090729">
    <property type="term" value="F:toxin activity"/>
    <property type="evidence" value="ECO:0007669"/>
    <property type="project" value="UniProtKB-KW"/>
</dbReference>
<comment type="caution">
    <text evidence="12">The sequence shown here is derived from an EMBL/GenBank/DDBJ whole genome shotgun (WGS) entry which is preliminary data.</text>
</comment>
<organism evidence="12 13">
    <name type="scientific">Seminavis robusta</name>
    <dbReference type="NCBI Taxonomy" id="568900"/>
    <lineage>
        <taxon>Eukaryota</taxon>
        <taxon>Sar</taxon>
        <taxon>Stramenopiles</taxon>
        <taxon>Ochrophyta</taxon>
        <taxon>Bacillariophyta</taxon>
        <taxon>Bacillariophyceae</taxon>
        <taxon>Bacillariophycidae</taxon>
        <taxon>Naviculales</taxon>
        <taxon>Naviculaceae</taxon>
        <taxon>Seminavis</taxon>
    </lineage>
</organism>
<evidence type="ECO:0000256" key="4">
    <source>
        <dbReference type="ARBA" id="ARBA00022656"/>
    </source>
</evidence>
<evidence type="ECO:0000256" key="1">
    <source>
        <dbReference type="ARBA" id="ARBA00004613"/>
    </source>
</evidence>
<evidence type="ECO:0000256" key="7">
    <source>
        <dbReference type="ARBA" id="ARBA00022695"/>
    </source>
</evidence>
<name>A0A9N8DHM4_9STRA</name>
<keyword evidence="13" id="KW-1185">Reference proteome</keyword>
<accession>A0A9N8DHM4</accession>
<proteinExistence type="inferred from homology"/>
<evidence type="ECO:0000256" key="10">
    <source>
        <dbReference type="RuleBase" id="RU361228"/>
    </source>
</evidence>
<evidence type="ECO:0000256" key="3">
    <source>
        <dbReference type="ARBA" id="ARBA00022525"/>
    </source>
</evidence>
<feature type="compositionally biased region" description="Polar residues" evidence="11">
    <location>
        <begin position="407"/>
        <end position="417"/>
    </location>
</feature>
<gene>
    <name evidence="12" type="ORF">SEMRO_132_G062660.1</name>
</gene>
<dbReference type="PROSITE" id="PS51996">
    <property type="entry name" value="TR_MART"/>
    <property type="match status" value="1"/>
</dbReference>
<dbReference type="AlphaFoldDB" id="A0A9N8DHM4"/>
<dbReference type="GO" id="GO:0003950">
    <property type="term" value="F:NAD+ poly-ADP-ribosyltransferase activity"/>
    <property type="evidence" value="ECO:0007669"/>
    <property type="project" value="TreeGrafter"/>
</dbReference>
<keyword evidence="3" id="KW-0964">Secreted</keyword>
<evidence type="ECO:0000256" key="11">
    <source>
        <dbReference type="SAM" id="MobiDB-lite"/>
    </source>
</evidence>
<evidence type="ECO:0000313" key="13">
    <source>
        <dbReference type="Proteomes" id="UP001153069"/>
    </source>
</evidence>
<dbReference type="InterPro" id="IPR000768">
    <property type="entry name" value="ART"/>
</dbReference>
<evidence type="ECO:0000256" key="5">
    <source>
        <dbReference type="ARBA" id="ARBA00022676"/>
    </source>
</evidence>
<keyword evidence="4" id="KW-0800">Toxin</keyword>
<evidence type="ECO:0000256" key="8">
    <source>
        <dbReference type="ARBA" id="ARBA00023026"/>
    </source>
</evidence>
<evidence type="ECO:0000256" key="9">
    <source>
        <dbReference type="ARBA" id="ARBA00047597"/>
    </source>
</evidence>
<dbReference type="PANTHER" id="PTHR10339">
    <property type="entry name" value="ADP-RIBOSYLTRANSFERASE"/>
    <property type="match status" value="1"/>
</dbReference>
<evidence type="ECO:0000313" key="12">
    <source>
        <dbReference type="EMBL" id="CAB9502281.1"/>
    </source>
</evidence>
<dbReference type="GO" id="GO:0106274">
    <property type="term" value="F:NAD+-protein-arginine ADP-ribosyltransferase activity"/>
    <property type="evidence" value="ECO:0007669"/>
    <property type="project" value="UniProtKB-EC"/>
</dbReference>
<feature type="compositionally biased region" description="Polar residues" evidence="11">
    <location>
        <begin position="1"/>
        <end position="10"/>
    </location>
</feature>
<dbReference type="GO" id="GO:0005576">
    <property type="term" value="C:extracellular region"/>
    <property type="evidence" value="ECO:0007669"/>
    <property type="project" value="UniProtKB-SubCell"/>
</dbReference>
<dbReference type="EMBL" id="CAICTM010000131">
    <property type="protein sequence ID" value="CAB9502281.1"/>
    <property type="molecule type" value="Genomic_DNA"/>
</dbReference>
<keyword evidence="8" id="KW-0843">Virulence</keyword>